<dbReference type="InterPro" id="IPR036794">
    <property type="entry name" value="ATP_F1_dsu/esu_C_sf"/>
</dbReference>
<keyword evidence="7 8" id="KW-0066">ATP synthesis</keyword>
<comment type="subcellular location">
    <subcellularLocation>
        <location evidence="8">Cell membrane</location>
        <topology evidence="8">Peripheral membrane protein</topology>
    </subcellularLocation>
    <subcellularLocation>
        <location evidence="1">Endomembrane system</location>
        <topology evidence="1">Peripheral membrane protein</topology>
    </subcellularLocation>
</comment>
<reference evidence="12" key="1">
    <citation type="submission" date="2020-10" db="EMBL/GenBank/DDBJ databases">
        <authorList>
            <person name="Gilroy R."/>
        </authorList>
    </citation>
    <scope>NUCLEOTIDE SEQUENCE</scope>
    <source>
        <strain evidence="12">17113</strain>
    </source>
</reference>
<dbReference type="GO" id="GO:0012505">
    <property type="term" value="C:endomembrane system"/>
    <property type="evidence" value="ECO:0007669"/>
    <property type="project" value="UniProtKB-SubCell"/>
</dbReference>
<dbReference type="GO" id="GO:0005524">
    <property type="term" value="F:ATP binding"/>
    <property type="evidence" value="ECO:0007669"/>
    <property type="project" value="UniProtKB-UniRule"/>
</dbReference>
<accession>A0A9D9GUS6</accession>
<comment type="function">
    <text evidence="8">Produces ATP from ADP in the presence of a proton gradient across the membrane.</text>
</comment>
<dbReference type="CDD" id="cd12152">
    <property type="entry name" value="F1-ATPase_delta"/>
    <property type="match status" value="1"/>
</dbReference>
<dbReference type="HAMAP" id="MF_00530">
    <property type="entry name" value="ATP_synth_epsil_bac"/>
    <property type="match status" value="1"/>
</dbReference>
<reference evidence="12" key="2">
    <citation type="journal article" date="2021" name="PeerJ">
        <title>Extensive microbial diversity within the chicken gut microbiome revealed by metagenomics and culture.</title>
        <authorList>
            <person name="Gilroy R."/>
            <person name="Ravi A."/>
            <person name="Getino M."/>
            <person name="Pursley I."/>
            <person name="Horton D.L."/>
            <person name="Alikhan N.F."/>
            <person name="Baker D."/>
            <person name="Gharbi K."/>
            <person name="Hall N."/>
            <person name="Watson M."/>
            <person name="Adriaenssens E.M."/>
            <person name="Foster-Nyarko E."/>
            <person name="Jarju S."/>
            <person name="Secka A."/>
            <person name="Antonio M."/>
            <person name="Oren A."/>
            <person name="Chaudhuri R.R."/>
            <person name="La Ragione R."/>
            <person name="Hildebrand F."/>
            <person name="Pallen M.J."/>
        </authorList>
    </citation>
    <scope>NUCLEOTIDE SEQUENCE</scope>
    <source>
        <strain evidence="12">17113</strain>
    </source>
</reference>
<feature type="domain" description="ATP synthase F1 complex delta/epsilon subunit N-terminal" evidence="11">
    <location>
        <begin position="3"/>
        <end position="79"/>
    </location>
</feature>
<evidence type="ECO:0000256" key="7">
    <source>
        <dbReference type="ARBA" id="ARBA00023310"/>
    </source>
</evidence>
<dbReference type="Proteomes" id="UP000823634">
    <property type="component" value="Unassembled WGS sequence"/>
</dbReference>
<comment type="subunit">
    <text evidence="8">F-type ATPases have 2 components, CF(1) - the catalytic core - and CF(0) - the membrane proton channel. CF(1) has five subunits: alpha(3), beta(3), gamma(1), delta(1), epsilon(1). CF(0) has three main subunits: a, b and c.</text>
</comment>
<dbReference type="InterPro" id="IPR020546">
    <property type="entry name" value="ATP_synth_F1_dsu/esu_N"/>
</dbReference>
<proteinExistence type="inferred from homology"/>
<dbReference type="Gene3D" id="1.20.5.440">
    <property type="entry name" value="ATP synthase delta/epsilon subunit, C-terminal domain"/>
    <property type="match status" value="1"/>
</dbReference>
<keyword evidence="5 8" id="KW-0472">Membrane</keyword>
<dbReference type="Pfam" id="PF00401">
    <property type="entry name" value="ATP-synt_DE"/>
    <property type="match status" value="1"/>
</dbReference>
<dbReference type="InterPro" id="IPR001469">
    <property type="entry name" value="ATP_synth_F1_dsu/esu"/>
</dbReference>
<dbReference type="AlphaFoldDB" id="A0A9D9GUS6"/>
<dbReference type="SUPFAM" id="SSF46604">
    <property type="entry name" value="Epsilon subunit of F1F0-ATP synthase C-terminal domain"/>
    <property type="match status" value="1"/>
</dbReference>
<name>A0A9D9GUS6_9FIRM</name>
<dbReference type="EMBL" id="JADINA010000007">
    <property type="protein sequence ID" value="MBO8425871.1"/>
    <property type="molecule type" value="Genomic_DNA"/>
</dbReference>
<dbReference type="SUPFAM" id="SSF51344">
    <property type="entry name" value="Epsilon subunit of F1F0-ATP synthase N-terminal domain"/>
    <property type="match status" value="1"/>
</dbReference>
<organism evidence="12 13">
    <name type="scientific">Candidatus Alloenteromonas pullistercoris</name>
    <dbReference type="NCBI Taxonomy" id="2840785"/>
    <lineage>
        <taxon>Bacteria</taxon>
        <taxon>Bacillati</taxon>
        <taxon>Bacillota</taxon>
        <taxon>Bacillota incertae sedis</taxon>
        <taxon>Candidatus Alloenteromonas</taxon>
    </lineage>
</organism>
<evidence type="ECO:0000313" key="13">
    <source>
        <dbReference type="Proteomes" id="UP000823634"/>
    </source>
</evidence>
<feature type="domain" description="ATP synthase epsilon subunit C-terminal" evidence="10">
    <location>
        <begin position="86"/>
        <end position="130"/>
    </location>
</feature>
<evidence type="ECO:0000256" key="1">
    <source>
        <dbReference type="ARBA" id="ARBA00004184"/>
    </source>
</evidence>
<dbReference type="GO" id="GO:0045259">
    <property type="term" value="C:proton-transporting ATP synthase complex"/>
    <property type="evidence" value="ECO:0007669"/>
    <property type="project" value="UniProtKB-KW"/>
</dbReference>
<keyword evidence="6 8" id="KW-0139">CF(1)</keyword>
<dbReference type="InterPro" id="IPR036771">
    <property type="entry name" value="ATPsynth_dsu/esu_N"/>
</dbReference>
<dbReference type="Pfam" id="PF02823">
    <property type="entry name" value="ATP-synt_DE_N"/>
    <property type="match status" value="1"/>
</dbReference>
<keyword evidence="8" id="KW-0375">Hydrogen ion transport</keyword>
<feature type="region of interest" description="Disordered" evidence="9">
    <location>
        <begin position="89"/>
        <end position="109"/>
    </location>
</feature>
<evidence type="ECO:0000256" key="9">
    <source>
        <dbReference type="SAM" id="MobiDB-lite"/>
    </source>
</evidence>
<dbReference type="InterPro" id="IPR020547">
    <property type="entry name" value="ATP_synth_F1_esu_C"/>
</dbReference>
<dbReference type="GO" id="GO:0005886">
    <property type="term" value="C:plasma membrane"/>
    <property type="evidence" value="ECO:0007669"/>
    <property type="project" value="UniProtKB-SubCell"/>
</dbReference>
<evidence type="ECO:0000259" key="10">
    <source>
        <dbReference type="Pfam" id="PF00401"/>
    </source>
</evidence>
<evidence type="ECO:0000256" key="6">
    <source>
        <dbReference type="ARBA" id="ARBA00023196"/>
    </source>
</evidence>
<comment type="similarity">
    <text evidence="2 8">Belongs to the ATPase epsilon chain family.</text>
</comment>
<evidence type="ECO:0000256" key="5">
    <source>
        <dbReference type="ARBA" id="ARBA00023136"/>
    </source>
</evidence>
<dbReference type="Gene3D" id="2.60.15.10">
    <property type="entry name" value="F0F1 ATP synthase delta/epsilon subunit, N-terminal"/>
    <property type="match status" value="1"/>
</dbReference>
<evidence type="ECO:0000313" key="12">
    <source>
        <dbReference type="EMBL" id="MBO8425871.1"/>
    </source>
</evidence>
<evidence type="ECO:0000256" key="4">
    <source>
        <dbReference type="ARBA" id="ARBA00023065"/>
    </source>
</evidence>
<keyword evidence="4 8" id="KW-0406">Ion transport</keyword>
<evidence type="ECO:0000256" key="2">
    <source>
        <dbReference type="ARBA" id="ARBA00005712"/>
    </source>
</evidence>
<evidence type="ECO:0000259" key="11">
    <source>
        <dbReference type="Pfam" id="PF02823"/>
    </source>
</evidence>
<evidence type="ECO:0000256" key="8">
    <source>
        <dbReference type="HAMAP-Rule" id="MF_00530"/>
    </source>
</evidence>
<gene>
    <name evidence="8" type="primary">atpC</name>
    <name evidence="12" type="ORF">IAC61_00940</name>
</gene>
<dbReference type="GO" id="GO:0046933">
    <property type="term" value="F:proton-transporting ATP synthase activity, rotational mechanism"/>
    <property type="evidence" value="ECO:0007669"/>
    <property type="project" value="UniProtKB-UniRule"/>
</dbReference>
<comment type="caution">
    <text evidence="12">The sequence shown here is derived from an EMBL/GenBank/DDBJ whole genome shotgun (WGS) entry which is preliminary data.</text>
</comment>
<protein>
    <recommendedName>
        <fullName evidence="8">ATP synthase epsilon chain</fullName>
    </recommendedName>
    <alternativeName>
        <fullName evidence="8">ATP synthase F1 sector epsilon subunit</fullName>
    </alternativeName>
    <alternativeName>
        <fullName evidence="8">F-ATPase epsilon subunit</fullName>
    </alternativeName>
</protein>
<sequence length="136" mass="14702">MIRLTLLSQNGLDYDGEAERFQVETSLGPLEVSGGYANCYELLAPDAIVKISETLGVKAYAVHSGILEVKKGRARILCSYAEEGNKIDVGRASSSKERADKRLSEKDPDLDWERASASLSRALSRLKAAKIASGGK</sequence>
<evidence type="ECO:0000256" key="3">
    <source>
        <dbReference type="ARBA" id="ARBA00022448"/>
    </source>
</evidence>
<keyword evidence="3 8" id="KW-0813">Transport</keyword>
<keyword evidence="8" id="KW-1003">Cell membrane</keyword>